<dbReference type="InterPro" id="IPR000620">
    <property type="entry name" value="EamA_dom"/>
</dbReference>
<feature type="transmembrane region" description="Helical" evidence="6">
    <location>
        <begin position="53"/>
        <end position="74"/>
    </location>
</feature>
<feature type="transmembrane region" description="Helical" evidence="6">
    <location>
        <begin position="209"/>
        <end position="230"/>
    </location>
</feature>
<evidence type="ECO:0000313" key="9">
    <source>
        <dbReference type="Proteomes" id="UP000077255"/>
    </source>
</evidence>
<feature type="transmembrane region" description="Helical" evidence="6">
    <location>
        <begin position="176"/>
        <end position="197"/>
    </location>
</feature>
<dbReference type="KEGG" id="dtx:ATSB10_13930"/>
<evidence type="ECO:0000256" key="6">
    <source>
        <dbReference type="SAM" id="Phobius"/>
    </source>
</evidence>
<evidence type="ECO:0000259" key="7">
    <source>
        <dbReference type="Pfam" id="PF00892"/>
    </source>
</evidence>
<evidence type="ECO:0000256" key="1">
    <source>
        <dbReference type="ARBA" id="ARBA00004141"/>
    </source>
</evidence>
<organism evidence="8 9">
    <name type="scientific">Dyella thiooxydans</name>
    <dbReference type="NCBI Taxonomy" id="445710"/>
    <lineage>
        <taxon>Bacteria</taxon>
        <taxon>Pseudomonadati</taxon>
        <taxon>Pseudomonadota</taxon>
        <taxon>Gammaproteobacteria</taxon>
        <taxon>Lysobacterales</taxon>
        <taxon>Rhodanobacteraceae</taxon>
        <taxon>Dyella</taxon>
    </lineage>
</organism>
<feature type="domain" description="EamA" evidence="7">
    <location>
        <begin position="179"/>
        <end position="314"/>
    </location>
</feature>
<evidence type="ECO:0000313" key="8">
    <source>
        <dbReference type="EMBL" id="AND68847.1"/>
    </source>
</evidence>
<evidence type="ECO:0000256" key="2">
    <source>
        <dbReference type="ARBA" id="ARBA00007362"/>
    </source>
</evidence>
<comment type="subcellular location">
    <subcellularLocation>
        <location evidence="1">Membrane</location>
        <topology evidence="1">Multi-pass membrane protein</topology>
    </subcellularLocation>
</comment>
<comment type="similarity">
    <text evidence="2">Belongs to the EamA transporter family.</text>
</comment>
<gene>
    <name evidence="8" type="ORF">ATSB10_13930</name>
</gene>
<accession>A0A160N0J4</accession>
<dbReference type="Proteomes" id="UP000077255">
    <property type="component" value="Chromosome"/>
</dbReference>
<feature type="transmembrane region" description="Helical" evidence="6">
    <location>
        <begin position="149"/>
        <end position="170"/>
    </location>
</feature>
<feature type="transmembrane region" description="Helical" evidence="6">
    <location>
        <begin position="121"/>
        <end position="142"/>
    </location>
</feature>
<dbReference type="PANTHER" id="PTHR32322">
    <property type="entry name" value="INNER MEMBRANE TRANSPORTER"/>
    <property type="match status" value="1"/>
</dbReference>
<evidence type="ECO:0000256" key="3">
    <source>
        <dbReference type="ARBA" id="ARBA00022692"/>
    </source>
</evidence>
<reference evidence="8 9" key="1">
    <citation type="submission" date="2016-02" db="EMBL/GenBank/DDBJ databases">
        <title>Complete genome sequencing and analysis of ATSB10, Dyella thiooxydans isolated from rhizosphere soil of sunflower (Helianthus annuus L.).</title>
        <authorList>
            <person name="Lee Y."/>
            <person name="Hwangbo K."/>
            <person name="Chung H."/>
            <person name="Yoo J."/>
            <person name="Kim K.Y."/>
            <person name="Sa T.M."/>
            <person name="Um Y."/>
            <person name="Madhaiyan M."/>
        </authorList>
    </citation>
    <scope>NUCLEOTIDE SEQUENCE [LARGE SCALE GENOMIC DNA]</scope>
    <source>
        <strain evidence="8 9">ATSB10</strain>
    </source>
</reference>
<sequence>MVDHVLSAGPPMTALQHRHAPDPGFYALLLGATFLMGSSFIAGKILLSQGVPAILLVGWRFLVAATATLPLLLASRKPLARVLWPAGMHWRHVPVVAAIGLLQTAAVMGLLFVGMRTIPAAAAAILLFSNPIWVALLGRLILHERLGAVRLGGLVLGMAGVALAIGPGALLQGQRAALAGELCCLGSALCWAAATTLNKRAALPIGGLALNFWQMLVGSLVLLALAHAGGERWPAGFTLADWGWFAWLAIPASAGSFGLWFVALRRGGATHASGWLFLAPLFAVLLSFVVLHTTLAPSQWLGGAAIAGGLWLVNRAPRAGSPPAAA</sequence>
<evidence type="ECO:0000256" key="5">
    <source>
        <dbReference type="ARBA" id="ARBA00023136"/>
    </source>
</evidence>
<feature type="transmembrane region" description="Helical" evidence="6">
    <location>
        <begin position="25"/>
        <end position="47"/>
    </location>
</feature>
<dbReference type="GO" id="GO:0016020">
    <property type="term" value="C:membrane"/>
    <property type="evidence" value="ECO:0007669"/>
    <property type="project" value="UniProtKB-SubCell"/>
</dbReference>
<dbReference type="InterPro" id="IPR037185">
    <property type="entry name" value="EmrE-like"/>
</dbReference>
<dbReference type="OrthoDB" id="5430053at2"/>
<name>A0A160N0J4_9GAMM</name>
<dbReference type="Pfam" id="PF00892">
    <property type="entry name" value="EamA"/>
    <property type="match status" value="2"/>
</dbReference>
<feature type="transmembrane region" description="Helical" evidence="6">
    <location>
        <begin position="95"/>
        <end position="115"/>
    </location>
</feature>
<proteinExistence type="inferred from homology"/>
<feature type="domain" description="EamA" evidence="7">
    <location>
        <begin position="27"/>
        <end position="164"/>
    </location>
</feature>
<feature type="transmembrane region" description="Helical" evidence="6">
    <location>
        <begin position="274"/>
        <end position="291"/>
    </location>
</feature>
<keyword evidence="5 6" id="KW-0472">Membrane</keyword>
<keyword evidence="3 6" id="KW-0812">Transmembrane</keyword>
<keyword evidence="4 6" id="KW-1133">Transmembrane helix</keyword>
<dbReference type="SUPFAM" id="SSF103481">
    <property type="entry name" value="Multidrug resistance efflux transporter EmrE"/>
    <property type="match status" value="2"/>
</dbReference>
<protein>
    <recommendedName>
        <fullName evidence="7">EamA domain-containing protein</fullName>
    </recommendedName>
</protein>
<dbReference type="AlphaFoldDB" id="A0A160N0J4"/>
<dbReference type="STRING" id="445710.ATSB10_13930"/>
<feature type="transmembrane region" description="Helical" evidence="6">
    <location>
        <begin position="242"/>
        <end position="262"/>
    </location>
</feature>
<dbReference type="InterPro" id="IPR050638">
    <property type="entry name" value="AA-Vitamin_Transporters"/>
</dbReference>
<evidence type="ECO:0000256" key="4">
    <source>
        <dbReference type="ARBA" id="ARBA00022989"/>
    </source>
</evidence>
<dbReference type="EMBL" id="CP014841">
    <property type="protein sequence ID" value="AND68847.1"/>
    <property type="molecule type" value="Genomic_DNA"/>
</dbReference>
<dbReference type="PATRIC" id="fig|445710.3.peg.1389"/>
<keyword evidence="9" id="KW-1185">Reference proteome</keyword>
<dbReference type="PANTHER" id="PTHR32322:SF2">
    <property type="entry name" value="EAMA DOMAIN-CONTAINING PROTEIN"/>
    <property type="match status" value="1"/>
</dbReference>